<evidence type="ECO:0000259" key="3">
    <source>
        <dbReference type="SMART" id="SM00062"/>
    </source>
</evidence>
<evidence type="ECO:0000256" key="1">
    <source>
        <dbReference type="ARBA" id="ARBA00022729"/>
    </source>
</evidence>
<dbReference type="SMART" id="SM00079">
    <property type="entry name" value="PBPe"/>
    <property type="match status" value="1"/>
</dbReference>
<dbReference type="Proteomes" id="UP000285274">
    <property type="component" value="Unassembled WGS sequence"/>
</dbReference>
<comment type="caution">
    <text evidence="5">The sequence shown here is derived from an EMBL/GenBank/DDBJ whole genome shotgun (WGS) entry which is preliminary data.</text>
</comment>
<dbReference type="PANTHER" id="PTHR35936">
    <property type="entry name" value="MEMBRANE-BOUND LYTIC MUREIN TRANSGLYCOSYLASE F"/>
    <property type="match status" value="1"/>
</dbReference>
<dbReference type="Pfam" id="PF00497">
    <property type="entry name" value="SBP_bac_3"/>
    <property type="match status" value="1"/>
</dbReference>
<name>A0A412J6B8_9FIRM</name>
<feature type="domain" description="Ionotropic glutamate receptor C-terminal" evidence="4">
    <location>
        <begin position="35"/>
        <end position="255"/>
    </location>
</feature>
<protein>
    <submittedName>
        <fullName evidence="5">Amino acid ABC transporter substrate-binding protein</fullName>
    </submittedName>
</protein>
<evidence type="ECO:0000313" key="6">
    <source>
        <dbReference type="Proteomes" id="UP000285274"/>
    </source>
</evidence>
<dbReference type="PANTHER" id="PTHR35936:SF34">
    <property type="entry name" value="ABC TRANSPORTER EXTRACELLULAR-BINDING PROTEIN YCKB-RELATED"/>
    <property type="match status" value="1"/>
</dbReference>
<feature type="signal peptide" evidence="2">
    <location>
        <begin position="1"/>
        <end position="19"/>
    </location>
</feature>
<dbReference type="Gene3D" id="3.40.190.10">
    <property type="entry name" value="Periplasmic binding protein-like II"/>
    <property type="match status" value="2"/>
</dbReference>
<feature type="chain" id="PRO_5039454256" evidence="2">
    <location>
        <begin position="20"/>
        <end position="260"/>
    </location>
</feature>
<evidence type="ECO:0000259" key="4">
    <source>
        <dbReference type="SMART" id="SM00079"/>
    </source>
</evidence>
<dbReference type="EMBL" id="QRVM01000009">
    <property type="protein sequence ID" value="RGS47895.1"/>
    <property type="molecule type" value="Genomic_DNA"/>
</dbReference>
<dbReference type="SUPFAM" id="SSF53850">
    <property type="entry name" value="Periplasmic binding protein-like II"/>
    <property type="match status" value="1"/>
</dbReference>
<dbReference type="GO" id="GO:0015276">
    <property type="term" value="F:ligand-gated monoatomic ion channel activity"/>
    <property type="evidence" value="ECO:0007669"/>
    <property type="project" value="InterPro"/>
</dbReference>
<dbReference type="InterPro" id="IPR001320">
    <property type="entry name" value="Iontro_rcpt_C"/>
</dbReference>
<dbReference type="PROSITE" id="PS51257">
    <property type="entry name" value="PROKAR_LIPOPROTEIN"/>
    <property type="match status" value="1"/>
</dbReference>
<evidence type="ECO:0000256" key="2">
    <source>
        <dbReference type="SAM" id="SignalP"/>
    </source>
</evidence>
<dbReference type="SMART" id="SM00062">
    <property type="entry name" value="PBPb"/>
    <property type="match status" value="1"/>
</dbReference>
<feature type="domain" description="Solute-binding protein family 3/N-terminal" evidence="3">
    <location>
        <begin position="35"/>
        <end position="256"/>
    </location>
</feature>
<dbReference type="AlphaFoldDB" id="A0A412J6B8"/>
<gene>
    <name evidence="5" type="ORF">DWX92_03520</name>
</gene>
<dbReference type="InterPro" id="IPR001638">
    <property type="entry name" value="Solute-binding_3/MltF_N"/>
</dbReference>
<sequence>MKKLLAGLLSAAMVFTLVGCGSSKDHLATIQDKGEITIGLEGDWQPFSYHDKDDKLVGVDVEVTKNIAKKLGVKANIVEGKWDGLLTGLSTGTYDLVINGVDITKEREKKFDFSTPYAYDHTVLVVRNDNTTITSFDDLKGKTTANSIGSTYMELGEDYGATVKGVDDLTKCMDLVKSGGVDATINAATSINDYLQTTKDSSFKIVGQSKESTPYAIPMVKGDDNASLKKAVNKALKELKEDGTLSKISIKYFGEDLTKE</sequence>
<evidence type="ECO:0000313" key="5">
    <source>
        <dbReference type="EMBL" id="RGS47895.1"/>
    </source>
</evidence>
<proteinExistence type="predicted"/>
<organism evidence="5 6">
    <name type="scientific">Holdemanella biformis</name>
    <dbReference type="NCBI Taxonomy" id="1735"/>
    <lineage>
        <taxon>Bacteria</taxon>
        <taxon>Bacillati</taxon>
        <taxon>Bacillota</taxon>
        <taxon>Erysipelotrichia</taxon>
        <taxon>Erysipelotrichales</taxon>
        <taxon>Erysipelotrichaceae</taxon>
        <taxon>Holdemanella</taxon>
    </lineage>
</organism>
<reference evidence="5 6" key="1">
    <citation type="submission" date="2018-08" db="EMBL/GenBank/DDBJ databases">
        <title>A genome reference for cultivated species of the human gut microbiota.</title>
        <authorList>
            <person name="Zou Y."/>
            <person name="Xue W."/>
            <person name="Luo G."/>
        </authorList>
    </citation>
    <scope>NUCLEOTIDE SEQUENCE [LARGE SCALE GENOMIC DNA]</scope>
    <source>
        <strain evidence="5 6">AF22-10AC</strain>
    </source>
</reference>
<dbReference type="GO" id="GO:0016020">
    <property type="term" value="C:membrane"/>
    <property type="evidence" value="ECO:0007669"/>
    <property type="project" value="InterPro"/>
</dbReference>
<dbReference type="RefSeq" id="WP_118319564.1">
    <property type="nucleotide sequence ID" value="NZ_QRVM01000009.1"/>
</dbReference>
<keyword evidence="1 2" id="KW-0732">Signal</keyword>
<accession>A0A412J6B8</accession>